<evidence type="ECO:0000313" key="5">
    <source>
        <dbReference type="Proteomes" id="UP000194450"/>
    </source>
</evidence>
<gene>
    <name evidence="4" type="ORF">SAMN06297229_1718</name>
</gene>
<sequence>MSQVMSQLKPNLVSQSLLLVEDNESTRATLFQLLEQLGFSVDCAVDGLDGLNKASQRQYGVVLLDHKMPLMDGLSLLKNLREIDSYQDTPLVLLTTADLAQVEAKATAAGATLTLPKPVSAETLARALQRSLWSGVA</sequence>
<dbReference type="CDD" id="cd17546">
    <property type="entry name" value="REC_hyHK_CKI1_RcsC-like"/>
    <property type="match status" value="1"/>
</dbReference>
<organism evidence="4 5">
    <name type="scientific">Pseudidiomarina planktonica</name>
    <dbReference type="NCBI Taxonomy" id="1323738"/>
    <lineage>
        <taxon>Bacteria</taxon>
        <taxon>Pseudomonadati</taxon>
        <taxon>Pseudomonadota</taxon>
        <taxon>Gammaproteobacteria</taxon>
        <taxon>Alteromonadales</taxon>
        <taxon>Idiomarinaceae</taxon>
        <taxon>Pseudidiomarina</taxon>
    </lineage>
</organism>
<name>A0A1Y6F2X3_9GAMM</name>
<dbReference type="AlphaFoldDB" id="A0A1Y6F2X3"/>
<evidence type="ECO:0000259" key="3">
    <source>
        <dbReference type="PROSITE" id="PS50110"/>
    </source>
</evidence>
<feature type="domain" description="Response regulatory" evidence="3">
    <location>
        <begin position="16"/>
        <end position="132"/>
    </location>
</feature>
<evidence type="ECO:0000256" key="1">
    <source>
        <dbReference type="ARBA" id="ARBA00022553"/>
    </source>
</evidence>
<feature type="modified residue" description="4-aspartylphosphate" evidence="2">
    <location>
        <position position="65"/>
    </location>
</feature>
<keyword evidence="5" id="KW-1185">Reference proteome</keyword>
<reference evidence="5" key="1">
    <citation type="submission" date="2017-04" db="EMBL/GenBank/DDBJ databases">
        <authorList>
            <person name="Varghese N."/>
            <person name="Submissions S."/>
        </authorList>
    </citation>
    <scope>NUCLEOTIDE SEQUENCE [LARGE SCALE GENOMIC DNA]</scope>
</reference>
<dbReference type="PANTHER" id="PTHR44591">
    <property type="entry name" value="STRESS RESPONSE REGULATOR PROTEIN 1"/>
    <property type="match status" value="1"/>
</dbReference>
<dbReference type="GO" id="GO:0000160">
    <property type="term" value="P:phosphorelay signal transduction system"/>
    <property type="evidence" value="ECO:0007669"/>
    <property type="project" value="InterPro"/>
</dbReference>
<dbReference type="Proteomes" id="UP000194450">
    <property type="component" value="Unassembled WGS sequence"/>
</dbReference>
<evidence type="ECO:0000256" key="2">
    <source>
        <dbReference type="PROSITE-ProRule" id="PRU00169"/>
    </source>
</evidence>
<dbReference type="EMBL" id="FXWH01000001">
    <property type="protein sequence ID" value="SMQ68939.1"/>
    <property type="molecule type" value="Genomic_DNA"/>
</dbReference>
<dbReference type="PANTHER" id="PTHR44591:SF3">
    <property type="entry name" value="RESPONSE REGULATORY DOMAIN-CONTAINING PROTEIN"/>
    <property type="match status" value="1"/>
</dbReference>
<dbReference type="SMART" id="SM00448">
    <property type="entry name" value="REC"/>
    <property type="match status" value="1"/>
</dbReference>
<dbReference type="SUPFAM" id="SSF52172">
    <property type="entry name" value="CheY-like"/>
    <property type="match status" value="1"/>
</dbReference>
<dbReference type="Pfam" id="PF00072">
    <property type="entry name" value="Response_reg"/>
    <property type="match status" value="1"/>
</dbReference>
<dbReference type="RefSeq" id="WP_234996288.1">
    <property type="nucleotide sequence ID" value="NZ_FXWH01000001.1"/>
</dbReference>
<dbReference type="PROSITE" id="PS50110">
    <property type="entry name" value="RESPONSE_REGULATORY"/>
    <property type="match status" value="1"/>
</dbReference>
<dbReference type="InterPro" id="IPR001789">
    <property type="entry name" value="Sig_transdc_resp-reg_receiver"/>
</dbReference>
<dbReference type="Gene3D" id="3.40.50.2300">
    <property type="match status" value="1"/>
</dbReference>
<dbReference type="InterPro" id="IPR050595">
    <property type="entry name" value="Bact_response_regulator"/>
</dbReference>
<proteinExistence type="predicted"/>
<dbReference type="InterPro" id="IPR011006">
    <property type="entry name" value="CheY-like_superfamily"/>
</dbReference>
<protein>
    <submittedName>
        <fullName evidence="4">Two-component system, chemotaxis family, response regulator CheY</fullName>
    </submittedName>
</protein>
<evidence type="ECO:0000313" key="4">
    <source>
        <dbReference type="EMBL" id="SMQ68939.1"/>
    </source>
</evidence>
<accession>A0A1Y6F2X3</accession>
<keyword evidence="1 2" id="KW-0597">Phosphoprotein</keyword>